<dbReference type="Pfam" id="PF03963">
    <property type="entry name" value="FlgD"/>
    <property type="match status" value="1"/>
</dbReference>
<dbReference type="Gene3D" id="2.30.30.910">
    <property type="match status" value="1"/>
</dbReference>
<dbReference type="Gene3D" id="2.60.40.4070">
    <property type="match status" value="1"/>
</dbReference>
<dbReference type="GO" id="GO:0044781">
    <property type="term" value="P:bacterial-type flagellum organization"/>
    <property type="evidence" value="ECO:0007669"/>
    <property type="project" value="UniProtKB-UniRule"/>
</dbReference>
<dbReference type="InterPro" id="IPR025963">
    <property type="entry name" value="FLgD_Tudor"/>
</dbReference>
<evidence type="ECO:0000259" key="4">
    <source>
        <dbReference type="Pfam" id="PF13860"/>
    </source>
</evidence>
<organism evidence="6 7">
    <name type="scientific">Candidatus Acidulodesulfobacterium ferriphilum</name>
    <dbReference type="NCBI Taxonomy" id="2597223"/>
    <lineage>
        <taxon>Bacteria</taxon>
        <taxon>Deltaproteobacteria</taxon>
        <taxon>Candidatus Acidulodesulfobacterales</taxon>
        <taxon>Candidatus Acidulodesulfobacterium</taxon>
    </lineage>
</organism>
<sequence length="227" mass="23304">MSVNSLFPATTSTAAANTAAAANSANSNSLISENTFMKLMVQELQNQNPLDPMSNTNFISELAQFNSMNQLTSMNSTLQSLVSSQNQAVLSNAANLIGRTVQANGNSFGFTSGSSASLKYSLPQNANSTSIDVYDSSGNLVYNTNLGPQNSGSQSFNWDGLENGGSAAPTGNYSFSVNATDASGNPITATTYSNAAVMGLTTSSSGAVELELSNGSTVPLSSVTNVS</sequence>
<dbReference type="AlphaFoldDB" id="A0A519BB71"/>
<evidence type="ECO:0000256" key="3">
    <source>
        <dbReference type="RuleBase" id="RU362076"/>
    </source>
</evidence>
<proteinExistence type="inferred from homology"/>
<keyword evidence="2 3" id="KW-1005">Bacterial flagellum biogenesis</keyword>
<keyword evidence="6" id="KW-0969">Cilium</keyword>
<keyword evidence="6" id="KW-0966">Cell projection</keyword>
<dbReference type="Pfam" id="PF13860">
    <property type="entry name" value="FlgD_ig"/>
    <property type="match status" value="1"/>
</dbReference>
<dbReference type="InterPro" id="IPR025965">
    <property type="entry name" value="FlgD/Vpr_Ig-like"/>
</dbReference>
<protein>
    <recommendedName>
        <fullName evidence="3">Basal-body rod modification protein FlgD</fullName>
    </recommendedName>
</protein>
<dbReference type="EMBL" id="SGBD01000002">
    <property type="protein sequence ID" value="RZD14506.1"/>
    <property type="molecule type" value="Genomic_DNA"/>
</dbReference>
<feature type="domain" description="FlgD Tudor-like" evidence="5">
    <location>
        <begin position="92"/>
        <end position="224"/>
    </location>
</feature>
<dbReference type="InterPro" id="IPR005648">
    <property type="entry name" value="FlgD"/>
</dbReference>
<dbReference type="Pfam" id="PF13861">
    <property type="entry name" value="FLgD_tudor"/>
    <property type="match status" value="1"/>
</dbReference>
<name>A0A519BB71_9DELT</name>
<evidence type="ECO:0000313" key="7">
    <source>
        <dbReference type="Proteomes" id="UP000320813"/>
    </source>
</evidence>
<accession>A0A519BB71</accession>
<gene>
    <name evidence="6" type="ORF">EVJ47_04875</name>
</gene>
<evidence type="ECO:0000256" key="2">
    <source>
        <dbReference type="ARBA" id="ARBA00022795"/>
    </source>
</evidence>
<keyword evidence="6" id="KW-0282">Flagellum</keyword>
<comment type="caution">
    <text evidence="6">The sequence shown here is derived from an EMBL/GenBank/DDBJ whole genome shotgun (WGS) entry which is preliminary data.</text>
</comment>
<evidence type="ECO:0000256" key="1">
    <source>
        <dbReference type="ARBA" id="ARBA00010577"/>
    </source>
</evidence>
<comment type="similarity">
    <text evidence="1 3">Belongs to the FlgD family.</text>
</comment>
<evidence type="ECO:0000313" key="6">
    <source>
        <dbReference type="EMBL" id="RZD14506.1"/>
    </source>
</evidence>
<dbReference type="Proteomes" id="UP000320813">
    <property type="component" value="Unassembled WGS sequence"/>
</dbReference>
<feature type="domain" description="FlgD/Vpr Ig-like" evidence="4">
    <location>
        <begin position="106"/>
        <end position="182"/>
    </location>
</feature>
<comment type="function">
    <text evidence="3">Required for flagellar hook formation. May act as a scaffolding protein.</text>
</comment>
<evidence type="ECO:0000259" key="5">
    <source>
        <dbReference type="Pfam" id="PF13861"/>
    </source>
</evidence>
<reference evidence="6 7" key="1">
    <citation type="submission" date="2019-01" db="EMBL/GenBank/DDBJ databases">
        <title>Insights into ecological role of a new deltaproteobacterial order Candidatus Sinidesulfobacterales (Sva0485) by metagenomics and metatranscriptomics.</title>
        <authorList>
            <person name="Tan S."/>
            <person name="Liu J."/>
            <person name="Fang Y."/>
            <person name="Hedlund B.P."/>
            <person name="Lian Z.H."/>
            <person name="Huang L.Y."/>
            <person name="Li J.T."/>
            <person name="Huang L.N."/>
            <person name="Li W.J."/>
            <person name="Jiang H.C."/>
            <person name="Dong H.L."/>
            <person name="Shu W.S."/>
        </authorList>
    </citation>
    <scope>NUCLEOTIDE SEQUENCE [LARGE SCALE GENOMIC DNA]</scope>
    <source>
        <strain evidence="6">AP3</strain>
    </source>
</reference>